<dbReference type="KEGG" id="ssyi:EKG83_15865"/>
<dbReference type="GO" id="GO:0070403">
    <property type="term" value="F:NAD+ binding"/>
    <property type="evidence" value="ECO:0007669"/>
    <property type="project" value="InterPro"/>
</dbReference>
<evidence type="ECO:0000256" key="4">
    <source>
        <dbReference type="PIRSR" id="PIRSR000105-1"/>
    </source>
</evidence>
<dbReference type="Pfam" id="PF00725">
    <property type="entry name" value="3HCDH"/>
    <property type="match status" value="1"/>
</dbReference>
<reference evidence="9" key="1">
    <citation type="journal article" date="2021" name="Curr. Microbiol.">
        <title>Complete genome of nocamycin-producing strain Saccharothrix syringae NRRL B-16468 reveals the biosynthetic potential for secondary metabolites.</title>
        <authorList>
            <person name="Mo X."/>
            <person name="Yang S."/>
        </authorList>
    </citation>
    <scope>NUCLEOTIDE SEQUENCE [LARGE SCALE GENOMIC DNA]</scope>
    <source>
        <strain evidence="9">ATCC 51364 / DSM 43886 / JCM 6844 / KCTC 9398 / NBRC 14523 / NRRL B-16468 / INA 2240</strain>
    </source>
</reference>
<feature type="domain" description="3-hydroxyacyl-CoA dehydrogenase C-terminal" evidence="6">
    <location>
        <begin position="188"/>
        <end position="284"/>
    </location>
</feature>
<dbReference type="Gene3D" id="3.40.50.720">
    <property type="entry name" value="NAD(P)-binding Rossmann-like Domain"/>
    <property type="match status" value="1"/>
</dbReference>
<sequence length="292" mass="30966">MSVERVGVIGCGAMGGGFAEVCALAGLPVRVVVRNADAARRGRERLTGSLERLVRKEKISPADRDGAIARITFSEELEDLRDCRFILESVAEDLAVKQRLFEELDAVVTEPGAVLASNTSSIPIMKLAMVTGDPGRVVGVHLFNPVPVMGLVEVTPSLRTSGQTLATTSSFVTDVLGKQVVLSTDRPGFVVNSLLIPYLVSAVRMLEAGVASAADIDRAMVLGCGHPLGPLGLIDLIGLDIIASVGQSMYDELKDPQYAPPTLLLRMIEGGFLGRKSGRGFHDYSPAARRAG</sequence>
<gene>
    <name evidence="8" type="ORF">EKG83_15865</name>
</gene>
<dbReference type="OrthoDB" id="3229174at2"/>
<dbReference type="InterPro" id="IPR036291">
    <property type="entry name" value="NAD(P)-bd_dom_sf"/>
</dbReference>
<name>A0A5Q0GXU6_SACSY</name>
<evidence type="ECO:0000313" key="8">
    <source>
        <dbReference type="EMBL" id="QFZ18733.1"/>
    </source>
</evidence>
<dbReference type="PIRSF" id="PIRSF000105">
    <property type="entry name" value="HCDH"/>
    <property type="match status" value="1"/>
</dbReference>
<comment type="pathway">
    <text evidence="1">Lipid metabolism; butanoate metabolism.</text>
</comment>
<dbReference type="Proteomes" id="UP000325787">
    <property type="component" value="Chromosome"/>
</dbReference>
<dbReference type="SUPFAM" id="SSF51735">
    <property type="entry name" value="NAD(P)-binding Rossmann-fold domains"/>
    <property type="match status" value="1"/>
</dbReference>
<dbReference type="GO" id="GO:0006635">
    <property type="term" value="P:fatty acid beta-oxidation"/>
    <property type="evidence" value="ECO:0007669"/>
    <property type="project" value="TreeGrafter"/>
</dbReference>
<feature type="domain" description="3-hydroxyacyl-CoA dehydrogenase NAD binding" evidence="7">
    <location>
        <begin position="6"/>
        <end position="184"/>
    </location>
</feature>
<proteinExistence type="inferred from homology"/>
<feature type="binding site" evidence="5">
    <location>
        <position position="49"/>
    </location>
    <ligand>
        <name>CoA</name>
        <dbReference type="ChEBI" id="CHEBI:57287"/>
    </ligand>
</feature>
<evidence type="ECO:0000256" key="2">
    <source>
        <dbReference type="ARBA" id="ARBA00009463"/>
    </source>
</evidence>
<dbReference type="EMBL" id="CP034550">
    <property type="protein sequence ID" value="QFZ18733.1"/>
    <property type="molecule type" value="Genomic_DNA"/>
</dbReference>
<dbReference type="RefSeq" id="WP_051765874.1">
    <property type="nucleotide sequence ID" value="NZ_CP034550.1"/>
</dbReference>
<dbReference type="SUPFAM" id="SSF48179">
    <property type="entry name" value="6-phosphogluconate dehydrogenase C-terminal domain-like"/>
    <property type="match status" value="1"/>
</dbReference>
<organism evidence="8 9">
    <name type="scientific">Saccharothrix syringae</name>
    <name type="common">Nocardiopsis syringae</name>
    <dbReference type="NCBI Taxonomy" id="103733"/>
    <lineage>
        <taxon>Bacteria</taxon>
        <taxon>Bacillati</taxon>
        <taxon>Actinomycetota</taxon>
        <taxon>Actinomycetes</taxon>
        <taxon>Pseudonocardiales</taxon>
        <taxon>Pseudonocardiaceae</taxon>
        <taxon>Saccharothrix</taxon>
    </lineage>
</organism>
<evidence type="ECO:0000256" key="1">
    <source>
        <dbReference type="ARBA" id="ARBA00005086"/>
    </source>
</evidence>
<evidence type="ECO:0000256" key="5">
    <source>
        <dbReference type="PIRSR" id="PIRSR000105-3"/>
    </source>
</evidence>
<evidence type="ECO:0000259" key="6">
    <source>
        <dbReference type="Pfam" id="PF00725"/>
    </source>
</evidence>
<dbReference type="Gene3D" id="1.10.1040.10">
    <property type="entry name" value="N-(1-d-carboxylethyl)-l-norvaline Dehydrogenase, domain 2"/>
    <property type="match status" value="1"/>
</dbReference>
<dbReference type="GO" id="GO:0008691">
    <property type="term" value="F:3-hydroxybutyryl-CoA dehydrogenase activity"/>
    <property type="evidence" value="ECO:0007669"/>
    <property type="project" value="TreeGrafter"/>
</dbReference>
<dbReference type="AlphaFoldDB" id="A0A5Q0GXU6"/>
<dbReference type="Pfam" id="PF02737">
    <property type="entry name" value="3HCDH_N"/>
    <property type="match status" value="1"/>
</dbReference>
<dbReference type="InterPro" id="IPR008927">
    <property type="entry name" value="6-PGluconate_DH-like_C_sf"/>
</dbReference>
<dbReference type="PANTHER" id="PTHR48075:SF9">
    <property type="entry name" value="3-HYDROXYBUTYRYL-COA DEHYDROGENASE"/>
    <property type="match status" value="1"/>
</dbReference>
<evidence type="ECO:0000259" key="7">
    <source>
        <dbReference type="Pfam" id="PF02737"/>
    </source>
</evidence>
<evidence type="ECO:0000313" key="9">
    <source>
        <dbReference type="Proteomes" id="UP000325787"/>
    </source>
</evidence>
<accession>A0A5Q0GXU6</accession>
<feature type="binding site" evidence="5">
    <location>
        <position position="120"/>
    </location>
    <ligand>
        <name>CoA</name>
        <dbReference type="ChEBI" id="CHEBI:57287"/>
    </ligand>
</feature>
<feature type="binding site" evidence="5">
    <location>
        <position position="56"/>
    </location>
    <ligand>
        <name>CoA</name>
        <dbReference type="ChEBI" id="CHEBI:57287"/>
    </ligand>
</feature>
<keyword evidence="3" id="KW-0560">Oxidoreductase</keyword>
<feature type="site" description="Important for catalytic activity" evidence="4">
    <location>
        <position position="141"/>
    </location>
</feature>
<dbReference type="InterPro" id="IPR006176">
    <property type="entry name" value="3-OHacyl-CoA_DH_NAD-bd"/>
</dbReference>
<dbReference type="InterPro" id="IPR006108">
    <property type="entry name" value="3HC_DH_C"/>
</dbReference>
<comment type="similarity">
    <text evidence="2">Belongs to the 3-hydroxyacyl-CoA dehydrogenase family.</text>
</comment>
<dbReference type="NCBIfam" id="NF005875">
    <property type="entry name" value="PRK07819.1"/>
    <property type="match status" value="1"/>
</dbReference>
<dbReference type="InterPro" id="IPR022694">
    <property type="entry name" value="3-OHacyl-CoA_DH"/>
</dbReference>
<protein>
    <submittedName>
        <fullName evidence="8">3-hydroxybutyryl-CoA dehydrogenase</fullName>
    </submittedName>
</protein>
<keyword evidence="9" id="KW-1185">Reference proteome</keyword>
<dbReference type="InterPro" id="IPR013328">
    <property type="entry name" value="6PGD_dom2"/>
</dbReference>
<evidence type="ECO:0000256" key="3">
    <source>
        <dbReference type="ARBA" id="ARBA00023002"/>
    </source>
</evidence>
<dbReference type="PANTHER" id="PTHR48075">
    <property type="entry name" value="3-HYDROXYACYL-COA DEHYDROGENASE FAMILY PROTEIN"/>
    <property type="match status" value="1"/>
</dbReference>
<dbReference type="FunFam" id="3.40.50.720:FF:000009">
    <property type="entry name" value="Fatty oxidation complex, alpha subunit"/>
    <property type="match status" value="1"/>
</dbReference>